<dbReference type="GO" id="GO:0005634">
    <property type="term" value="C:nucleus"/>
    <property type="evidence" value="ECO:0007669"/>
    <property type="project" value="UniProtKB-SubCell"/>
</dbReference>
<dbReference type="KEGG" id="epa:110249697"/>
<feature type="region of interest" description="Disordered" evidence="9">
    <location>
        <begin position="1"/>
        <end position="26"/>
    </location>
</feature>
<keyword evidence="5 7" id="KW-0539">Nucleus</keyword>
<evidence type="ECO:0000256" key="7">
    <source>
        <dbReference type="PROSITE-ProRule" id="PRU00108"/>
    </source>
</evidence>
<evidence type="ECO:0000313" key="11">
    <source>
        <dbReference type="EnsemblMetazoa" id="XP_020911937.1"/>
    </source>
</evidence>
<protein>
    <recommendedName>
        <fullName evidence="10">Homeobox domain-containing protein</fullName>
    </recommendedName>
</protein>
<dbReference type="PANTHER" id="PTHR24338">
    <property type="entry name" value="HOMEOBOX PROTEIN MSX"/>
    <property type="match status" value="1"/>
</dbReference>
<keyword evidence="3 7" id="KW-0238">DNA-binding</keyword>
<dbReference type="SMART" id="SM00389">
    <property type="entry name" value="HOX"/>
    <property type="match status" value="1"/>
</dbReference>
<evidence type="ECO:0000256" key="1">
    <source>
        <dbReference type="ARBA" id="ARBA00004123"/>
    </source>
</evidence>
<dbReference type="AlphaFoldDB" id="A0A913XYS1"/>
<dbReference type="CDD" id="cd00086">
    <property type="entry name" value="homeodomain"/>
    <property type="match status" value="1"/>
</dbReference>
<dbReference type="OrthoDB" id="1867783at2759"/>
<reference evidence="11" key="1">
    <citation type="submission" date="2022-11" db="UniProtKB">
        <authorList>
            <consortium name="EnsemblMetazoa"/>
        </authorList>
    </citation>
    <scope>IDENTIFICATION</scope>
</reference>
<proteinExistence type="inferred from homology"/>
<dbReference type="OMA" id="FGKQHET"/>
<feature type="compositionally biased region" description="Basic residues" evidence="9">
    <location>
        <begin position="89"/>
        <end position="102"/>
    </location>
</feature>
<dbReference type="GO" id="GO:0000981">
    <property type="term" value="F:DNA-binding transcription factor activity, RNA polymerase II-specific"/>
    <property type="evidence" value="ECO:0007669"/>
    <property type="project" value="InterPro"/>
</dbReference>
<dbReference type="GO" id="GO:0048598">
    <property type="term" value="P:embryonic morphogenesis"/>
    <property type="evidence" value="ECO:0007669"/>
    <property type="project" value="TreeGrafter"/>
</dbReference>
<dbReference type="EnsemblMetazoa" id="XM_021056278.2">
    <property type="protein sequence ID" value="XP_020911937.1"/>
    <property type="gene ID" value="LOC110249697"/>
</dbReference>
<feature type="compositionally biased region" description="Polar residues" evidence="9">
    <location>
        <begin position="1"/>
        <end position="17"/>
    </location>
</feature>
<evidence type="ECO:0000256" key="5">
    <source>
        <dbReference type="ARBA" id="ARBA00023242"/>
    </source>
</evidence>
<evidence type="ECO:0000259" key="10">
    <source>
        <dbReference type="PROSITE" id="PS50071"/>
    </source>
</evidence>
<evidence type="ECO:0000313" key="12">
    <source>
        <dbReference type="Proteomes" id="UP000887567"/>
    </source>
</evidence>
<evidence type="ECO:0000256" key="6">
    <source>
        <dbReference type="ARBA" id="ARBA00038425"/>
    </source>
</evidence>
<comment type="similarity">
    <text evidence="6">Belongs to the Msh homeobox family.</text>
</comment>
<evidence type="ECO:0000256" key="2">
    <source>
        <dbReference type="ARBA" id="ARBA00022473"/>
    </source>
</evidence>
<dbReference type="InterPro" id="IPR001356">
    <property type="entry name" value="HD"/>
</dbReference>
<organism evidence="11 12">
    <name type="scientific">Exaiptasia diaphana</name>
    <name type="common">Tropical sea anemone</name>
    <name type="synonym">Aiptasia pulchella</name>
    <dbReference type="NCBI Taxonomy" id="2652724"/>
    <lineage>
        <taxon>Eukaryota</taxon>
        <taxon>Metazoa</taxon>
        <taxon>Cnidaria</taxon>
        <taxon>Anthozoa</taxon>
        <taxon>Hexacorallia</taxon>
        <taxon>Actiniaria</taxon>
        <taxon>Aiptasiidae</taxon>
        <taxon>Exaiptasia</taxon>
    </lineage>
</organism>
<dbReference type="InterPro" id="IPR009057">
    <property type="entry name" value="Homeodomain-like_sf"/>
</dbReference>
<keyword evidence="2" id="KW-0217">Developmental protein</keyword>
<accession>A0A913XYS1</accession>
<dbReference type="GeneID" id="110249697"/>
<dbReference type="PANTHER" id="PTHR24338:SF0">
    <property type="entry name" value="MUSCLE SEGMENTATION HOMEOBOX"/>
    <property type="match status" value="1"/>
</dbReference>
<dbReference type="InterPro" id="IPR017970">
    <property type="entry name" value="Homeobox_CS"/>
</dbReference>
<dbReference type="RefSeq" id="XP_020911937.1">
    <property type="nucleotide sequence ID" value="XM_021056278.2"/>
</dbReference>
<dbReference type="Pfam" id="PF00046">
    <property type="entry name" value="Homeodomain"/>
    <property type="match status" value="1"/>
</dbReference>
<dbReference type="Gene3D" id="1.10.10.60">
    <property type="entry name" value="Homeodomain-like"/>
    <property type="match status" value="1"/>
</dbReference>
<dbReference type="PROSITE" id="PS50071">
    <property type="entry name" value="HOMEOBOX_2"/>
    <property type="match status" value="1"/>
</dbReference>
<dbReference type="GO" id="GO:0000977">
    <property type="term" value="F:RNA polymerase II transcription regulatory region sequence-specific DNA binding"/>
    <property type="evidence" value="ECO:0007669"/>
    <property type="project" value="TreeGrafter"/>
</dbReference>
<evidence type="ECO:0000256" key="4">
    <source>
        <dbReference type="ARBA" id="ARBA00023155"/>
    </source>
</evidence>
<evidence type="ECO:0000256" key="9">
    <source>
        <dbReference type="SAM" id="MobiDB-lite"/>
    </source>
</evidence>
<evidence type="ECO:0000256" key="3">
    <source>
        <dbReference type="ARBA" id="ARBA00023125"/>
    </source>
</evidence>
<dbReference type="Proteomes" id="UP000887567">
    <property type="component" value="Unplaced"/>
</dbReference>
<keyword evidence="4 7" id="KW-0371">Homeobox</keyword>
<dbReference type="PROSITE" id="PS00027">
    <property type="entry name" value="HOMEOBOX_1"/>
    <property type="match status" value="1"/>
</dbReference>
<feature type="region of interest" description="Disordered" evidence="9">
    <location>
        <begin position="88"/>
        <end position="108"/>
    </location>
</feature>
<feature type="domain" description="Homeobox" evidence="10">
    <location>
        <begin position="101"/>
        <end position="161"/>
    </location>
</feature>
<comment type="subcellular location">
    <subcellularLocation>
        <location evidence="1 7 8">Nucleus</location>
    </subcellularLocation>
</comment>
<evidence type="ECO:0000256" key="8">
    <source>
        <dbReference type="RuleBase" id="RU000682"/>
    </source>
</evidence>
<dbReference type="SUPFAM" id="SSF46689">
    <property type="entry name" value="Homeodomain-like"/>
    <property type="match status" value="1"/>
</dbReference>
<sequence length="174" mass="20059">MSATKSINNEQSQNNQHDQPDKPFLSFSIENILRKDSFGARRSNPVQSRIACVHSKKTSQNDATDKTNESIFVRLPWLSYTRYCPPKIPRSKSRKGTRKHKLDRNPRIPFSSNQLAALEAKFVESHYLSSSEVRQLSTLLSVTEHRVKIWFQNRRAREKKTAGSLKETDAIETE</sequence>
<name>A0A913XYS1_EXADI</name>
<dbReference type="InterPro" id="IPR050674">
    <property type="entry name" value="Msh_Homeobox_Regulators"/>
</dbReference>
<keyword evidence="12" id="KW-1185">Reference proteome</keyword>
<feature type="DNA-binding region" description="Homeobox" evidence="7">
    <location>
        <begin position="103"/>
        <end position="162"/>
    </location>
</feature>